<dbReference type="AlphaFoldDB" id="U1N463"/>
<reference evidence="1 2" key="1">
    <citation type="journal article" date="2013" name="PLoS ONE">
        <title>Assembly-driven community genomics of a hypersaline microbial ecosystem.</title>
        <authorList>
            <person name="Podell S."/>
            <person name="Ugalde J.A."/>
            <person name="Narasingarao P."/>
            <person name="Banfield J.F."/>
            <person name="Heidelberg K.B."/>
            <person name="Allen E.E."/>
        </authorList>
    </citation>
    <scope>NUCLEOTIDE SEQUENCE [LARGE SCALE GENOMIC DNA]</scope>
    <source>
        <strain evidence="2">J07HQW1</strain>
    </source>
</reference>
<dbReference type="Gene3D" id="3.50.50.60">
    <property type="entry name" value="FAD/NAD(P)-binding domain"/>
    <property type="match status" value="1"/>
</dbReference>
<evidence type="ECO:0000313" key="1">
    <source>
        <dbReference type="EMBL" id="ERG91345.1"/>
    </source>
</evidence>
<sequence length="127" mass="14133">MTVDGPDTDTTLSGPQSYEYVIIGGGIHGTCLANYLLAEGAYRHQDLCLVDPREQLLASFETKARQCGMRTLRSTFVHHIGTEPFLLEAFAEGASQEFRVQVQHLSCHELLRVSPISVAYSSQMRLF</sequence>
<evidence type="ECO:0000313" key="2">
    <source>
        <dbReference type="Proteomes" id="UP000030649"/>
    </source>
</evidence>
<organism evidence="1 2">
    <name type="scientific">Haloquadratum walsbyi J07HQW1</name>
    <dbReference type="NCBI Taxonomy" id="1238424"/>
    <lineage>
        <taxon>Archaea</taxon>
        <taxon>Methanobacteriati</taxon>
        <taxon>Methanobacteriota</taxon>
        <taxon>Stenosarchaea group</taxon>
        <taxon>Halobacteria</taxon>
        <taxon>Halobacteriales</taxon>
        <taxon>Haloferacaceae</taxon>
        <taxon>Haloquadratum</taxon>
    </lineage>
</organism>
<evidence type="ECO:0008006" key="3">
    <source>
        <dbReference type="Google" id="ProtNLM"/>
    </source>
</evidence>
<dbReference type="STRING" id="1238424.J07HQW1_01379"/>
<protein>
    <recommendedName>
        <fullName evidence="3">FAD dependent oxidoreductase</fullName>
    </recommendedName>
</protein>
<gene>
    <name evidence="1" type="ORF">J07HQW1_01379</name>
</gene>
<proteinExistence type="predicted"/>
<name>U1N463_9EURY</name>
<dbReference type="Proteomes" id="UP000030649">
    <property type="component" value="Unassembled WGS sequence"/>
</dbReference>
<dbReference type="HOGENOM" id="CLU_1965515_0_0_2"/>
<dbReference type="EMBL" id="KE356560">
    <property type="protein sequence ID" value="ERG91345.1"/>
    <property type="molecule type" value="Genomic_DNA"/>
</dbReference>
<dbReference type="InterPro" id="IPR036188">
    <property type="entry name" value="FAD/NAD-bd_sf"/>
</dbReference>
<accession>U1N463</accession>